<dbReference type="Pfam" id="PF00528">
    <property type="entry name" value="BPD_transp_1"/>
    <property type="match status" value="1"/>
</dbReference>
<dbReference type="EMBL" id="WUWG01000003">
    <property type="protein sequence ID" value="MXU65678.1"/>
    <property type="molecule type" value="Genomic_DNA"/>
</dbReference>
<feature type="transmembrane region" description="Helical" evidence="8">
    <location>
        <begin position="189"/>
        <end position="209"/>
    </location>
</feature>
<proteinExistence type="inferred from homology"/>
<feature type="transmembrane region" description="Helical" evidence="8">
    <location>
        <begin position="102"/>
        <end position="126"/>
    </location>
</feature>
<keyword evidence="11" id="KW-1185">Reference proteome</keyword>
<evidence type="ECO:0000256" key="4">
    <source>
        <dbReference type="ARBA" id="ARBA00022475"/>
    </source>
</evidence>
<keyword evidence="3 8" id="KW-0813">Transport</keyword>
<dbReference type="CDD" id="cd06261">
    <property type="entry name" value="TM_PBP2"/>
    <property type="match status" value="1"/>
</dbReference>
<comment type="subcellular location">
    <subcellularLocation>
        <location evidence="1 8">Cell membrane</location>
        <topology evidence="1 8">Multi-pass membrane protein</topology>
    </subcellularLocation>
</comment>
<evidence type="ECO:0000256" key="8">
    <source>
        <dbReference type="RuleBase" id="RU363032"/>
    </source>
</evidence>
<evidence type="ECO:0000256" key="2">
    <source>
        <dbReference type="ARBA" id="ARBA00007069"/>
    </source>
</evidence>
<dbReference type="GO" id="GO:0055085">
    <property type="term" value="P:transmembrane transport"/>
    <property type="evidence" value="ECO:0007669"/>
    <property type="project" value="InterPro"/>
</dbReference>
<evidence type="ECO:0000313" key="11">
    <source>
        <dbReference type="Proteomes" id="UP000436016"/>
    </source>
</evidence>
<protein>
    <submittedName>
        <fullName evidence="10">ABC transporter permease subunit</fullName>
    </submittedName>
</protein>
<reference evidence="10 11" key="1">
    <citation type="submission" date="2019-12" db="EMBL/GenBank/DDBJ databases">
        <title>Strain KN286 was isolated from seawater, which was collected from Caroline Seamount in the tropical western Pacific.</title>
        <authorList>
            <person name="Wang Q."/>
        </authorList>
    </citation>
    <scope>NUCLEOTIDE SEQUENCE [LARGE SCALE GENOMIC DNA]</scope>
    <source>
        <strain evidence="10 11">KN286</strain>
    </source>
</reference>
<evidence type="ECO:0000256" key="1">
    <source>
        <dbReference type="ARBA" id="ARBA00004651"/>
    </source>
</evidence>
<gene>
    <name evidence="10" type="ORF">GSH16_09470</name>
</gene>
<dbReference type="InterPro" id="IPR000515">
    <property type="entry name" value="MetI-like"/>
</dbReference>
<dbReference type="PANTHER" id="PTHR42929:SF1">
    <property type="entry name" value="INNER MEMBRANE ABC TRANSPORTER PERMEASE PROTEIN YDCU-RELATED"/>
    <property type="match status" value="1"/>
</dbReference>
<feature type="transmembrane region" description="Helical" evidence="8">
    <location>
        <begin position="35"/>
        <end position="62"/>
    </location>
</feature>
<keyword evidence="5 8" id="KW-0812">Transmembrane</keyword>
<keyword evidence="4" id="KW-1003">Cell membrane</keyword>
<feature type="domain" description="ABC transmembrane type-1" evidence="9">
    <location>
        <begin position="103"/>
        <end position="309"/>
    </location>
</feature>
<organism evidence="10 11">
    <name type="scientific">Oceanomicrobium pacificus</name>
    <dbReference type="NCBI Taxonomy" id="2692916"/>
    <lineage>
        <taxon>Bacteria</taxon>
        <taxon>Pseudomonadati</taxon>
        <taxon>Pseudomonadota</taxon>
        <taxon>Alphaproteobacteria</taxon>
        <taxon>Rhodobacterales</taxon>
        <taxon>Paracoccaceae</taxon>
        <taxon>Oceanomicrobium</taxon>
    </lineage>
</organism>
<evidence type="ECO:0000259" key="9">
    <source>
        <dbReference type="PROSITE" id="PS50928"/>
    </source>
</evidence>
<dbReference type="Proteomes" id="UP000436016">
    <property type="component" value="Unassembled WGS sequence"/>
</dbReference>
<dbReference type="SUPFAM" id="SSF161098">
    <property type="entry name" value="MetI-like"/>
    <property type="match status" value="1"/>
</dbReference>
<dbReference type="Gene3D" id="1.10.3720.10">
    <property type="entry name" value="MetI-like"/>
    <property type="match status" value="1"/>
</dbReference>
<comment type="caution">
    <text evidence="10">The sequence shown here is derived from an EMBL/GenBank/DDBJ whole genome shotgun (WGS) entry which is preliminary data.</text>
</comment>
<evidence type="ECO:0000256" key="5">
    <source>
        <dbReference type="ARBA" id="ARBA00022692"/>
    </source>
</evidence>
<comment type="similarity">
    <text evidence="2">Belongs to the binding-protein-dependent transport system permease family. CysTW subfamily.</text>
</comment>
<dbReference type="PANTHER" id="PTHR42929">
    <property type="entry name" value="INNER MEMBRANE ABC TRANSPORTER PERMEASE PROTEIN YDCU-RELATED-RELATED"/>
    <property type="match status" value="1"/>
</dbReference>
<dbReference type="GO" id="GO:0005886">
    <property type="term" value="C:plasma membrane"/>
    <property type="evidence" value="ECO:0007669"/>
    <property type="project" value="UniProtKB-SubCell"/>
</dbReference>
<sequence>MADRITDTRTTRQPASDALAGARAARDSAAKRTRVFLLAPAILTIGIVGLMPLSIALVYSFLEPGTYGGVTWAFSTDAYVQFLFDRDIFDDSLTFSTSYLSIFWRSAFLAIITTIGALLIGFPTAYFIATKPPAQRNLWLFLVTLPFWTNLLIRTYAMLLIIRDEGFINITLQMIGLTSGPIEMLYTDGAVFLGLIYSFLPFMVLPLYASLEKLDFRLVEAAHDLYAGRVQVLRRVILPMARPGMIAGCILVFIPCLGAYITPELLGGGKKLMIGNMIALQFGGSRNWPFGSAAALILMAMVLIVLLIVNRSRADAEVSHG</sequence>
<feature type="transmembrane region" description="Helical" evidence="8">
    <location>
        <begin position="244"/>
        <end position="262"/>
    </location>
</feature>
<dbReference type="PROSITE" id="PS50928">
    <property type="entry name" value="ABC_TM1"/>
    <property type="match status" value="1"/>
</dbReference>
<evidence type="ECO:0000256" key="3">
    <source>
        <dbReference type="ARBA" id="ARBA00022448"/>
    </source>
</evidence>
<accession>A0A6B0TVU1</accession>
<dbReference type="InterPro" id="IPR035906">
    <property type="entry name" value="MetI-like_sf"/>
</dbReference>
<name>A0A6B0TVU1_9RHOB</name>
<keyword evidence="7 8" id="KW-0472">Membrane</keyword>
<keyword evidence="6 8" id="KW-1133">Transmembrane helix</keyword>
<dbReference type="RefSeq" id="WP_160854367.1">
    <property type="nucleotide sequence ID" value="NZ_WUWG01000003.1"/>
</dbReference>
<dbReference type="AlphaFoldDB" id="A0A6B0TVU1"/>
<evidence type="ECO:0000256" key="6">
    <source>
        <dbReference type="ARBA" id="ARBA00022989"/>
    </source>
</evidence>
<feature type="transmembrane region" description="Helical" evidence="8">
    <location>
        <begin position="138"/>
        <end position="162"/>
    </location>
</feature>
<evidence type="ECO:0000256" key="7">
    <source>
        <dbReference type="ARBA" id="ARBA00023136"/>
    </source>
</evidence>
<feature type="transmembrane region" description="Helical" evidence="8">
    <location>
        <begin position="290"/>
        <end position="309"/>
    </location>
</feature>
<evidence type="ECO:0000313" key="10">
    <source>
        <dbReference type="EMBL" id="MXU65678.1"/>
    </source>
</evidence>